<sequence>MESYTQDSDSDSHDNRVKKKNRNNIDEITKMLSPKEGFVLIKCIRENNAYVKTIILKINSASNKDNCMPSQTELFGFNEENRKIIKKCLEGPHYLLRIDIIDEANEANEANKTKIDIDNIHREIKNHIEILNTYQIPLTIPVTISETYISIILEENEHQTDFLKFLFETSNEKIRMNSYSLIPDRIIEELFMSNNLTPKKYLNIQKQYRDDNRNIIGNLFDSINKNKKMLVSIIDYSNRSQTFYSYLKNINYNDDDYDKDEDDKDENNEGKKRKRSDDKDEDDKDENNEGKKRKRSDDSEDDNNKKIEKYIHLKNNLLAFYISLFKYKGIVSFDGHLNNMLININGKIVIIDFEQFKFFGNITFEQFNQFIEKNREKFDEIFHKFFNENPLIQKLFEINKSIKPNEILDKDILEDLIILLFVENISFAINHENGTKFKSYLQILLLNYENDIFPTKTNYKVFLGKELIEQIVLINTLTELSKLKAIYFPEGFVPCDLYNSLRNFIFSEINSKESIGGLKKTRKYRKTRTQKTAKTKYKNKPQTKTNCKKTQKKQTKNLKKTNRKK</sequence>
<reference evidence="2" key="1">
    <citation type="journal article" date="2020" name="Nature">
        <title>Giant virus diversity and host interactions through global metagenomics.</title>
        <authorList>
            <person name="Schulz F."/>
            <person name="Roux S."/>
            <person name="Paez-Espino D."/>
            <person name="Jungbluth S."/>
            <person name="Walsh D.A."/>
            <person name="Denef V.J."/>
            <person name="McMahon K.D."/>
            <person name="Konstantinidis K.T."/>
            <person name="Eloe-Fadrosh E.A."/>
            <person name="Kyrpides N.C."/>
            <person name="Woyke T."/>
        </authorList>
    </citation>
    <scope>NUCLEOTIDE SEQUENCE</scope>
    <source>
        <strain evidence="2">GVMAG-M-3300023174-134</strain>
    </source>
</reference>
<protein>
    <submittedName>
        <fullName evidence="2">Uncharacterized protein</fullName>
    </submittedName>
</protein>
<organism evidence="2">
    <name type="scientific">viral metagenome</name>
    <dbReference type="NCBI Taxonomy" id="1070528"/>
    <lineage>
        <taxon>unclassified sequences</taxon>
        <taxon>metagenomes</taxon>
        <taxon>organismal metagenomes</taxon>
    </lineage>
</organism>
<feature type="compositionally biased region" description="Acidic residues" evidence="1">
    <location>
        <begin position="256"/>
        <end position="266"/>
    </location>
</feature>
<proteinExistence type="predicted"/>
<feature type="region of interest" description="Disordered" evidence="1">
    <location>
        <begin position="520"/>
        <end position="565"/>
    </location>
</feature>
<feature type="region of interest" description="Disordered" evidence="1">
    <location>
        <begin position="1"/>
        <end position="22"/>
    </location>
</feature>
<evidence type="ECO:0000256" key="1">
    <source>
        <dbReference type="SAM" id="MobiDB-lite"/>
    </source>
</evidence>
<feature type="region of interest" description="Disordered" evidence="1">
    <location>
        <begin position="256"/>
        <end position="302"/>
    </location>
</feature>
<feature type="compositionally biased region" description="Basic and acidic residues" evidence="1">
    <location>
        <begin position="267"/>
        <end position="278"/>
    </location>
</feature>
<dbReference type="AlphaFoldDB" id="A0A6C0DC12"/>
<name>A0A6C0DC12_9ZZZZ</name>
<dbReference type="EMBL" id="MN739577">
    <property type="protein sequence ID" value="QHT13952.1"/>
    <property type="molecule type" value="Genomic_DNA"/>
</dbReference>
<evidence type="ECO:0000313" key="2">
    <source>
        <dbReference type="EMBL" id="QHT13952.1"/>
    </source>
</evidence>
<accession>A0A6C0DC12</accession>